<gene>
    <name evidence="2" type="ORF">PBAH0796_LOCUS18237</name>
</gene>
<reference evidence="2" key="1">
    <citation type="submission" date="2021-01" db="EMBL/GenBank/DDBJ databases">
        <authorList>
            <person name="Corre E."/>
            <person name="Pelletier E."/>
            <person name="Niang G."/>
            <person name="Scheremetjew M."/>
            <person name="Finn R."/>
            <person name="Kale V."/>
            <person name="Holt S."/>
            <person name="Cochrane G."/>
            <person name="Meng A."/>
            <person name="Brown T."/>
            <person name="Cohen L."/>
        </authorList>
    </citation>
    <scope>NUCLEOTIDE SEQUENCE</scope>
    <source>
        <strain evidence="2">Pbaha01</strain>
    </source>
</reference>
<feature type="transmembrane region" description="Helical" evidence="1">
    <location>
        <begin position="160"/>
        <end position="182"/>
    </location>
</feature>
<organism evidence="2">
    <name type="scientific">Pyrodinium bahamense</name>
    <dbReference type="NCBI Taxonomy" id="73915"/>
    <lineage>
        <taxon>Eukaryota</taxon>
        <taxon>Sar</taxon>
        <taxon>Alveolata</taxon>
        <taxon>Dinophyceae</taxon>
        <taxon>Gonyaulacales</taxon>
        <taxon>Pyrocystaceae</taxon>
        <taxon>Pyrodinium</taxon>
    </lineage>
</organism>
<dbReference type="AlphaFoldDB" id="A0A7S0AL82"/>
<evidence type="ECO:0000256" key="1">
    <source>
        <dbReference type="SAM" id="Phobius"/>
    </source>
</evidence>
<dbReference type="EMBL" id="HBEG01029899">
    <property type="protein sequence ID" value="CAD8367136.1"/>
    <property type="molecule type" value="Transcribed_RNA"/>
</dbReference>
<evidence type="ECO:0000313" key="2">
    <source>
        <dbReference type="EMBL" id="CAD8367136.1"/>
    </source>
</evidence>
<keyword evidence="1" id="KW-1133">Transmembrane helix</keyword>
<proteinExistence type="predicted"/>
<evidence type="ECO:0008006" key="3">
    <source>
        <dbReference type="Google" id="ProtNLM"/>
    </source>
</evidence>
<keyword evidence="1" id="KW-0472">Membrane</keyword>
<feature type="transmembrane region" description="Helical" evidence="1">
    <location>
        <begin position="12"/>
        <end position="36"/>
    </location>
</feature>
<sequence>MPALTYCRRHPVNVAIGLLGLCLAIGGLTAIGFGAAELVQAHQLHPEKDFHHMGKACTIVSVRHSEEAIGAVCWDHYAYAFTAEGEQTYHSVQESHVRSGTRCQGNREESSFVERQSVDCWRPLLSSLPSQYRCGNPQCYKIFDPALDAKLIGASASSHFALGAAVLIASMILPCALVWLGISCNSASAANS</sequence>
<name>A0A7S0AL82_9DINO</name>
<keyword evidence="1" id="KW-0812">Transmembrane</keyword>
<protein>
    <recommendedName>
        <fullName evidence="3">DUF3592 domain-containing protein</fullName>
    </recommendedName>
</protein>
<accession>A0A7S0AL82</accession>